<evidence type="ECO:0000313" key="3">
    <source>
        <dbReference type="Proteomes" id="UP001177670"/>
    </source>
</evidence>
<dbReference type="AlphaFoldDB" id="A0AA40FUE3"/>
<reference evidence="2" key="1">
    <citation type="submission" date="2021-10" db="EMBL/GenBank/DDBJ databases">
        <title>Melipona bicolor Genome sequencing and assembly.</title>
        <authorList>
            <person name="Araujo N.S."/>
            <person name="Arias M.C."/>
        </authorList>
    </citation>
    <scope>NUCLEOTIDE SEQUENCE</scope>
    <source>
        <strain evidence="2">USP_2M_L1-L4_2017</strain>
        <tissue evidence="2">Whole body</tissue>
    </source>
</reference>
<evidence type="ECO:0000256" key="1">
    <source>
        <dbReference type="SAM" id="MobiDB-lite"/>
    </source>
</evidence>
<dbReference type="Proteomes" id="UP001177670">
    <property type="component" value="Unassembled WGS sequence"/>
</dbReference>
<feature type="region of interest" description="Disordered" evidence="1">
    <location>
        <begin position="24"/>
        <end position="66"/>
    </location>
</feature>
<accession>A0AA40FUE3</accession>
<organism evidence="2 3">
    <name type="scientific">Melipona bicolor</name>
    <dbReference type="NCBI Taxonomy" id="60889"/>
    <lineage>
        <taxon>Eukaryota</taxon>
        <taxon>Metazoa</taxon>
        <taxon>Ecdysozoa</taxon>
        <taxon>Arthropoda</taxon>
        <taxon>Hexapoda</taxon>
        <taxon>Insecta</taxon>
        <taxon>Pterygota</taxon>
        <taxon>Neoptera</taxon>
        <taxon>Endopterygota</taxon>
        <taxon>Hymenoptera</taxon>
        <taxon>Apocrita</taxon>
        <taxon>Aculeata</taxon>
        <taxon>Apoidea</taxon>
        <taxon>Anthophila</taxon>
        <taxon>Apidae</taxon>
        <taxon>Melipona</taxon>
    </lineage>
</organism>
<proteinExistence type="predicted"/>
<feature type="compositionally biased region" description="Polar residues" evidence="1">
    <location>
        <begin position="47"/>
        <end position="66"/>
    </location>
</feature>
<evidence type="ECO:0000313" key="2">
    <source>
        <dbReference type="EMBL" id="KAK1125497.1"/>
    </source>
</evidence>
<dbReference type="EMBL" id="JAHYIQ010000016">
    <property type="protein sequence ID" value="KAK1125497.1"/>
    <property type="molecule type" value="Genomic_DNA"/>
</dbReference>
<protein>
    <submittedName>
        <fullName evidence="2">Uncharacterized protein</fullName>
    </submittedName>
</protein>
<gene>
    <name evidence="2" type="ORF">K0M31_005857</name>
</gene>
<keyword evidence="3" id="KW-1185">Reference proteome</keyword>
<comment type="caution">
    <text evidence="2">The sequence shown here is derived from an EMBL/GenBank/DDBJ whole genome shotgun (WGS) entry which is preliminary data.</text>
</comment>
<name>A0AA40FUE3_9HYME</name>
<sequence>MVTIGTVESGILAFAGRMIEFGTRDRLQGPPSLGTGKFPRGLLNPEARQSSTLTEDPGQSLSKTLR</sequence>